<dbReference type="AlphaFoldDB" id="A0A3M0J9Q6"/>
<gene>
    <name evidence="2" type="ORF">DUI87_27735</name>
</gene>
<organism evidence="2 3">
    <name type="scientific">Hirundo rustica rustica</name>
    <dbReference type="NCBI Taxonomy" id="333673"/>
    <lineage>
        <taxon>Eukaryota</taxon>
        <taxon>Metazoa</taxon>
        <taxon>Chordata</taxon>
        <taxon>Craniata</taxon>
        <taxon>Vertebrata</taxon>
        <taxon>Euteleostomi</taxon>
        <taxon>Archelosauria</taxon>
        <taxon>Archosauria</taxon>
        <taxon>Dinosauria</taxon>
        <taxon>Saurischia</taxon>
        <taxon>Theropoda</taxon>
        <taxon>Coelurosauria</taxon>
        <taxon>Aves</taxon>
        <taxon>Neognathae</taxon>
        <taxon>Neoaves</taxon>
        <taxon>Telluraves</taxon>
        <taxon>Australaves</taxon>
        <taxon>Passeriformes</taxon>
        <taxon>Sylvioidea</taxon>
        <taxon>Hirundinidae</taxon>
        <taxon>Hirundo</taxon>
    </lineage>
</organism>
<name>A0A3M0J9Q6_HIRRU</name>
<comment type="caution">
    <text evidence="2">The sequence shown here is derived from an EMBL/GenBank/DDBJ whole genome shotgun (WGS) entry which is preliminary data.</text>
</comment>
<dbReference type="EMBL" id="QRBI01000184">
    <property type="protein sequence ID" value="RMB95623.1"/>
    <property type="molecule type" value="Genomic_DNA"/>
</dbReference>
<reference evidence="2 3" key="1">
    <citation type="submission" date="2018-07" db="EMBL/GenBank/DDBJ databases">
        <title>A high quality draft genome assembly of the barn swallow (H. rustica rustica).</title>
        <authorList>
            <person name="Formenti G."/>
            <person name="Chiara M."/>
            <person name="Poveda L."/>
            <person name="Francoijs K.-J."/>
            <person name="Bonisoli-Alquati A."/>
            <person name="Canova L."/>
            <person name="Gianfranceschi L."/>
            <person name="Horner D.S."/>
            <person name="Saino N."/>
        </authorList>
    </citation>
    <scope>NUCLEOTIDE SEQUENCE [LARGE SCALE GENOMIC DNA]</scope>
    <source>
        <strain evidence="2">Chelidonia</strain>
        <tissue evidence="2">Blood</tissue>
    </source>
</reference>
<evidence type="ECO:0000256" key="1">
    <source>
        <dbReference type="SAM" id="MobiDB-lite"/>
    </source>
</evidence>
<accession>A0A3M0J9Q6</accession>
<protein>
    <submittedName>
        <fullName evidence="2">Uncharacterized protein</fullName>
    </submittedName>
</protein>
<sequence length="172" mass="18537">MMLGPPEQPVQAEGSGRIKKPRNILQKSTGADFICDLSNAAKLNAVVWKQPHSMTGLEVFTPSDGQGVNTFIRNLNHLTEADREMSLWCNSEHGRGEAPAAERRELLEEPGEIRPKVTNSELVVKITVISNIGNGVLTTGILGVTLGEESQIPALNTVMAFGMPCPSILLPP</sequence>
<proteinExistence type="predicted"/>
<keyword evidence="3" id="KW-1185">Reference proteome</keyword>
<dbReference type="Proteomes" id="UP000269221">
    <property type="component" value="Unassembled WGS sequence"/>
</dbReference>
<feature type="region of interest" description="Disordered" evidence="1">
    <location>
        <begin position="1"/>
        <end position="20"/>
    </location>
</feature>
<evidence type="ECO:0000313" key="2">
    <source>
        <dbReference type="EMBL" id="RMB95623.1"/>
    </source>
</evidence>
<evidence type="ECO:0000313" key="3">
    <source>
        <dbReference type="Proteomes" id="UP000269221"/>
    </source>
</evidence>